<reference evidence="3 4" key="1">
    <citation type="journal article" date="2013" name="Proc. Natl. Acad. Sci. U.S.A.">
        <title>Fine-scale variation in meiotic recombination in Mimulus inferred from population shotgun sequencing.</title>
        <authorList>
            <person name="Hellsten U."/>
            <person name="Wright K.M."/>
            <person name="Jenkins J."/>
            <person name="Shu S."/>
            <person name="Yuan Y."/>
            <person name="Wessler S.R."/>
            <person name="Schmutz J."/>
            <person name="Willis J.H."/>
            <person name="Rokhsar D.S."/>
        </authorList>
    </citation>
    <scope>NUCLEOTIDE SEQUENCE [LARGE SCALE GENOMIC DNA]</scope>
    <source>
        <strain evidence="4">cv. DUN x IM62</strain>
    </source>
</reference>
<feature type="region of interest" description="Disordered" evidence="2">
    <location>
        <begin position="141"/>
        <end position="160"/>
    </location>
</feature>
<keyword evidence="1" id="KW-0175">Coiled coil</keyword>
<evidence type="ECO:0000256" key="1">
    <source>
        <dbReference type="SAM" id="Coils"/>
    </source>
</evidence>
<accession>A0A022Q840</accession>
<dbReference type="STRING" id="4155.A0A022Q840"/>
<evidence type="ECO:0000256" key="2">
    <source>
        <dbReference type="SAM" id="MobiDB-lite"/>
    </source>
</evidence>
<evidence type="ECO:0000313" key="3">
    <source>
        <dbReference type="EMBL" id="EYU22700.1"/>
    </source>
</evidence>
<dbReference type="eggNOG" id="ENOG502QTNF">
    <property type="taxonomic scope" value="Eukaryota"/>
</dbReference>
<dbReference type="PANTHER" id="PTHR38353">
    <property type="entry name" value="TROPOMYOSIN"/>
    <property type="match status" value="1"/>
</dbReference>
<feature type="compositionally biased region" description="Basic and acidic residues" evidence="2">
    <location>
        <begin position="144"/>
        <end position="154"/>
    </location>
</feature>
<proteinExistence type="predicted"/>
<dbReference type="EMBL" id="KI632191">
    <property type="protein sequence ID" value="EYU22700.1"/>
    <property type="molecule type" value="Genomic_DNA"/>
</dbReference>
<dbReference type="KEGG" id="egt:105974296"/>
<dbReference type="OMA" id="RHVVKCA"/>
<keyword evidence="4" id="KW-1185">Reference proteome</keyword>
<feature type="coiled-coil region" evidence="1">
    <location>
        <begin position="36"/>
        <end position="63"/>
    </location>
</feature>
<organism evidence="3 4">
    <name type="scientific">Erythranthe guttata</name>
    <name type="common">Yellow monkey flower</name>
    <name type="synonym">Mimulus guttatus</name>
    <dbReference type="NCBI Taxonomy" id="4155"/>
    <lineage>
        <taxon>Eukaryota</taxon>
        <taxon>Viridiplantae</taxon>
        <taxon>Streptophyta</taxon>
        <taxon>Embryophyta</taxon>
        <taxon>Tracheophyta</taxon>
        <taxon>Spermatophyta</taxon>
        <taxon>Magnoliopsida</taxon>
        <taxon>eudicotyledons</taxon>
        <taxon>Gunneridae</taxon>
        <taxon>Pentapetalae</taxon>
        <taxon>asterids</taxon>
        <taxon>lamiids</taxon>
        <taxon>Lamiales</taxon>
        <taxon>Phrymaceae</taxon>
        <taxon>Erythranthe</taxon>
    </lineage>
</organism>
<dbReference type="AlphaFoldDB" id="A0A022Q840"/>
<dbReference type="OrthoDB" id="1933536at2759"/>
<evidence type="ECO:0000313" key="4">
    <source>
        <dbReference type="Proteomes" id="UP000030748"/>
    </source>
</evidence>
<dbReference type="PhylomeDB" id="A0A022Q840"/>
<gene>
    <name evidence="3" type="ORF">MIMGU_mgv1a011935mg</name>
</gene>
<name>A0A022Q840_ERYGU</name>
<sequence length="266" mass="30927">MEELFQYMQTLRSQINDVADQAAEISVEEHMQTTTMQTLQNDLDLVRNEIRQVKEESDKMTKTKGHIYLQILEKQRKITSLESDSSTLSRTLELMQQERLGLSGKLVDRSAYYKKIAEDISGQLKEQQEWIKSRNFSSRTKKGMVGEKADETKGFQDNMGPTMMMNFQAAQANFDKIGQLKSNLVVQNSKLRESVELVKTKMTDFKPELREMDEKSLAKELQELLSDKTRQAEYVQSLQLQIMRIKEISHEIRCSCGEKYHVRLDI</sequence>
<dbReference type="Proteomes" id="UP000030748">
    <property type="component" value="Unassembled WGS sequence"/>
</dbReference>
<protein>
    <submittedName>
        <fullName evidence="3">Uncharacterized protein</fullName>
    </submittedName>
</protein>
<dbReference type="PANTHER" id="PTHR38353:SF2">
    <property type="entry name" value="TROPOMYOSIN"/>
    <property type="match status" value="1"/>
</dbReference>